<comment type="caution">
    <text evidence="6">The sequence shown here is derived from an EMBL/GenBank/DDBJ whole genome shotgun (WGS) entry which is preliminary data.</text>
</comment>
<accession>A0ABT2GT14</accession>
<evidence type="ECO:0000256" key="2">
    <source>
        <dbReference type="ARBA" id="ARBA00023125"/>
    </source>
</evidence>
<dbReference type="InterPro" id="IPR049445">
    <property type="entry name" value="TetR_SbtR-like_C"/>
</dbReference>
<evidence type="ECO:0000256" key="1">
    <source>
        <dbReference type="ARBA" id="ARBA00023015"/>
    </source>
</evidence>
<evidence type="ECO:0000313" key="6">
    <source>
        <dbReference type="EMBL" id="MCS5719364.1"/>
    </source>
</evidence>
<keyword evidence="1" id="KW-0805">Transcription regulation</keyword>
<evidence type="ECO:0000259" key="5">
    <source>
        <dbReference type="PROSITE" id="PS50977"/>
    </source>
</evidence>
<dbReference type="PANTHER" id="PTHR30055:SF234">
    <property type="entry name" value="HTH-TYPE TRANSCRIPTIONAL REGULATOR BETI"/>
    <property type="match status" value="1"/>
</dbReference>
<dbReference type="InterPro" id="IPR009057">
    <property type="entry name" value="Homeodomain-like_sf"/>
</dbReference>
<feature type="domain" description="HTH tetR-type" evidence="5">
    <location>
        <begin position="17"/>
        <end position="76"/>
    </location>
</feature>
<dbReference type="Pfam" id="PF21597">
    <property type="entry name" value="TetR_C_43"/>
    <property type="match status" value="1"/>
</dbReference>
<dbReference type="Gene3D" id="1.10.357.10">
    <property type="entry name" value="Tetracycline Repressor, domain 2"/>
    <property type="match status" value="1"/>
</dbReference>
<evidence type="ECO:0000256" key="4">
    <source>
        <dbReference type="PROSITE-ProRule" id="PRU00335"/>
    </source>
</evidence>
<dbReference type="EMBL" id="JANLCM010000002">
    <property type="protein sequence ID" value="MCS5719364.1"/>
    <property type="molecule type" value="Genomic_DNA"/>
</dbReference>
<evidence type="ECO:0000313" key="7">
    <source>
        <dbReference type="Proteomes" id="UP001165584"/>
    </source>
</evidence>
<dbReference type="Proteomes" id="UP001165584">
    <property type="component" value="Unassembled WGS sequence"/>
</dbReference>
<dbReference type="PRINTS" id="PR00455">
    <property type="entry name" value="HTHTETR"/>
</dbReference>
<protein>
    <submittedName>
        <fullName evidence="6">TetR/AcrR family transcriptional regulator</fullName>
    </submittedName>
</protein>
<feature type="DNA-binding region" description="H-T-H motif" evidence="4">
    <location>
        <begin position="39"/>
        <end position="58"/>
    </location>
</feature>
<dbReference type="PANTHER" id="PTHR30055">
    <property type="entry name" value="HTH-TYPE TRANSCRIPTIONAL REGULATOR RUTR"/>
    <property type="match status" value="1"/>
</dbReference>
<proteinExistence type="predicted"/>
<name>A0ABT2GT14_9MICO</name>
<keyword evidence="3" id="KW-0804">Transcription</keyword>
<dbReference type="Pfam" id="PF00440">
    <property type="entry name" value="TetR_N"/>
    <property type="match status" value="1"/>
</dbReference>
<dbReference type="SUPFAM" id="SSF46689">
    <property type="entry name" value="Homeodomain-like"/>
    <property type="match status" value="1"/>
</dbReference>
<organism evidence="6 7">
    <name type="scientific">Herbiconiux aconitum</name>
    <dbReference type="NCBI Taxonomy" id="2970913"/>
    <lineage>
        <taxon>Bacteria</taxon>
        <taxon>Bacillati</taxon>
        <taxon>Actinomycetota</taxon>
        <taxon>Actinomycetes</taxon>
        <taxon>Micrococcales</taxon>
        <taxon>Microbacteriaceae</taxon>
        <taxon>Herbiconiux</taxon>
    </lineage>
</organism>
<dbReference type="InterPro" id="IPR036271">
    <property type="entry name" value="Tet_transcr_reg_TetR-rel_C_sf"/>
</dbReference>
<dbReference type="RefSeq" id="WP_259508860.1">
    <property type="nucleotide sequence ID" value="NZ_JANLCM010000002.1"/>
</dbReference>
<keyword evidence="7" id="KW-1185">Reference proteome</keyword>
<sequence>MNVDASSRTPQLRRDAALNRERILLAARESFAENGIDASLEQIAKSGGVAIGTLYRHFPQRIDLILAAFDDKFALFMQTADLALTADDPWLGLSQFLETLCAMQADDRGFNDFVSMRFPANRETEVLHDRVCDVMARILTRAQDAGLVRPELTIGDLIAVTWANARIIEATTGIAPRAWRRQLLLMLDSFRFRGEEPLAEPALTDEQLYAAMARLGRA</sequence>
<dbReference type="InterPro" id="IPR050109">
    <property type="entry name" value="HTH-type_TetR-like_transc_reg"/>
</dbReference>
<dbReference type="InterPro" id="IPR001647">
    <property type="entry name" value="HTH_TetR"/>
</dbReference>
<keyword evidence="2 4" id="KW-0238">DNA-binding</keyword>
<gene>
    <name evidence="6" type="ORF">N1027_14595</name>
</gene>
<dbReference type="PROSITE" id="PS50977">
    <property type="entry name" value="HTH_TETR_2"/>
    <property type="match status" value="1"/>
</dbReference>
<reference evidence="6" key="1">
    <citation type="submission" date="2022-08" db="EMBL/GenBank/DDBJ databases">
        <authorList>
            <person name="Deng Y."/>
            <person name="Han X.-F."/>
            <person name="Zhang Y.-Q."/>
        </authorList>
    </citation>
    <scope>NUCLEOTIDE SEQUENCE</scope>
    <source>
        <strain evidence="6">CPCC 205763</strain>
    </source>
</reference>
<evidence type="ECO:0000256" key="3">
    <source>
        <dbReference type="ARBA" id="ARBA00023163"/>
    </source>
</evidence>
<dbReference type="SUPFAM" id="SSF48498">
    <property type="entry name" value="Tetracyclin repressor-like, C-terminal domain"/>
    <property type="match status" value="1"/>
</dbReference>